<dbReference type="GeneID" id="83215847"/>
<reference evidence="1 2" key="1">
    <citation type="submission" date="2023-03" db="EMBL/GenBank/DDBJ databases">
        <title>Genome sequence of Lichtheimia ornata CBS 291.66.</title>
        <authorList>
            <person name="Mohabir J.T."/>
            <person name="Shea T.P."/>
            <person name="Kurbessoian T."/>
            <person name="Berby B."/>
            <person name="Fontaine J."/>
            <person name="Livny J."/>
            <person name="Gnirke A."/>
            <person name="Stajich J.E."/>
            <person name="Cuomo C.A."/>
        </authorList>
    </citation>
    <scope>NUCLEOTIDE SEQUENCE [LARGE SCALE GENOMIC DNA]</scope>
    <source>
        <strain evidence="1">CBS 291.66</strain>
    </source>
</reference>
<name>A0AAD7XWV2_9FUNG</name>
<proteinExistence type="predicted"/>
<protein>
    <submittedName>
        <fullName evidence="1">Uncharacterized protein</fullName>
    </submittedName>
</protein>
<comment type="caution">
    <text evidence="1">The sequence shown here is derived from an EMBL/GenBank/DDBJ whole genome shotgun (WGS) entry which is preliminary data.</text>
</comment>
<dbReference type="AlphaFoldDB" id="A0AAD7XWV2"/>
<sequence length="92" mass="10391">MSDTFKVKVVYRQDIPEGIIINDVAKVRRQGGKLITPLWSDDVAKEERGYICEIETRHLNLFQALHVAGVVTRVIAVPPVTDEVMDLLTPFD</sequence>
<organism evidence="1 2">
    <name type="scientific">Lichtheimia ornata</name>
    <dbReference type="NCBI Taxonomy" id="688661"/>
    <lineage>
        <taxon>Eukaryota</taxon>
        <taxon>Fungi</taxon>
        <taxon>Fungi incertae sedis</taxon>
        <taxon>Mucoromycota</taxon>
        <taxon>Mucoromycotina</taxon>
        <taxon>Mucoromycetes</taxon>
        <taxon>Mucorales</taxon>
        <taxon>Lichtheimiaceae</taxon>
        <taxon>Lichtheimia</taxon>
    </lineage>
</organism>
<accession>A0AAD7XWV2</accession>
<dbReference type="Proteomes" id="UP001234581">
    <property type="component" value="Unassembled WGS sequence"/>
</dbReference>
<dbReference type="EMBL" id="JARTCD010000045">
    <property type="protein sequence ID" value="KAJ8655776.1"/>
    <property type="molecule type" value="Genomic_DNA"/>
</dbReference>
<dbReference type="RefSeq" id="XP_058340689.1">
    <property type="nucleotide sequence ID" value="XM_058488443.1"/>
</dbReference>
<evidence type="ECO:0000313" key="1">
    <source>
        <dbReference type="EMBL" id="KAJ8655776.1"/>
    </source>
</evidence>
<evidence type="ECO:0000313" key="2">
    <source>
        <dbReference type="Proteomes" id="UP001234581"/>
    </source>
</evidence>
<gene>
    <name evidence="1" type="ORF">O0I10_008440</name>
</gene>
<keyword evidence="2" id="KW-1185">Reference proteome</keyword>